<feature type="compositionally biased region" description="Low complexity" evidence="1">
    <location>
        <begin position="1"/>
        <end position="12"/>
    </location>
</feature>
<dbReference type="AlphaFoldDB" id="A0A252AKL0"/>
<dbReference type="Pfam" id="PF18906">
    <property type="entry name" value="Phage_tube_2"/>
    <property type="match status" value="1"/>
</dbReference>
<sequence>MATGATTGYAAGEQTNTSPIDYAQEVTYNTPPGGTYQRLRMTGESLAPQDSTSTPDEINDLPEVAETVLTGRSTSGSINGVLSYGTYDDFLAGILGSDWVDAVVAAGSKPQINPYSSLWGAATIYSPSMNTASWPNSVYAHILDPDNNFDFWVMGYNKGSGTIVFDPSQLPASITGVVTCSGNATISIKSIANGKIGKTYAIRKKMAANWQVFSGLMVNQVQIQLQKGQVPTVQIDFIGSDMTVTTVDVSSAVNAAPSSPLMDVVGGFLGCSVFGKSPAGCIQSATITLARDGSGQDTGMGHVGACGIQFGALKPSMDIEYFFKDYTEFLAWQAAKKGVVSVGIKGADGYGYQFSVLNGRIFNPKNPISGKNATIVTTISVTGNPLPGGGTFAISRITPS</sequence>
<gene>
    <name evidence="2" type="ORF">HK17_14295</name>
</gene>
<reference evidence="3" key="1">
    <citation type="submission" date="2014-06" db="EMBL/GenBank/DDBJ databases">
        <authorList>
            <person name="Winans N.J."/>
            <person name="Newell P.D."/>
            <person name="Douglas A.E."/>
        </authorList>
    </citation>
    <scope>NUCLEOTIDE SEQUENCE [LARGE SCALE GENOMIC DNA]</scope>
</reference>
<evidence type="ECO:0000313" key="2">
    <source>
        <dbReference type="EMBL" id="OUI90109.1"/>
    </source>
</evidence>
<dbReference type="Proteomes" id="UP000194641">
    <property type="component" value="Unassembled WGS sequence"/>
</dbReference>
<feature type="region of interest" description="Disordered" evidence="1">
    <location>
        <begin position="1"/>
        <end position="35"/>
    </location>
</feature>
<accession>A0A252AKL0</accession>
<evidence type="ECO:0000313" key="3">
    <source>
        <dbReference type="Proteomes" id="UP000194641"/>
    </source>
</evidence>
<dbReference type="RefSeq" id="WP_086660127.1">
    <property type="nucleotide sequence ID" value="NZ_JBJJWX010000001.1"/>
</dbReference>
<name>A0A252AKL0_9PROT</name>
<dbReference type="InterPro" id="IPR044000">
    <property type="entry name" value="Phage_tube_2"/>
</dbReference>
<organism evidence="2 3">
    <name type="scientific">Acetobacter indonesiensis</name>
    <dbReference type="NCBI Taxonomy" id="104101"/>
    <lineage>
        <taxon>Bacteria</taxon>
        <taxon>Pseudomonadati</taxon>
        <taxon>Pseudomonadota</taxon>
        <taxon>Alphaproteobacteria</taxon>
        <taxon>Acetobacterales</taxon>
        <taxon>Acetobacteraceae</taxon>
        <taxon>Acetobacter</taxon>
    </lineage>
</organism>
<proteinExistence type="predicted"/>
<evidence type="ECO:0008006" key="4">
    <source>
        <dbReference type="Google" id="ProtNLM"/>
    </source>
</evidence>
<comment type="caution">
    <text evidence="2">The sequence shown here is derived from an EMBL/GenBank/DDBJ whole genome shotgun (WGS) entry which is preliminary data.</text>
</comment>
<dbReference type="EMBL" id="JOPA01000056">
    <property type="protein sequence ID" value="OUI90109.1"/>
    <property type="molecule type" value="Genomic_DNA"/>
</dbReference>
<evidence type="ECO:0000256" key="1">
    <source>
        <dbReference type="SAM" id="MobiDB-lite"/>
    </source>
</evidence>
<protein>
    <recommendedName>
        <fullName evidence="4">Phage tail protein</fullName>
    </recommendedName>
</protein>